<organism evidence="7 8">
    <name type="scientific">Chryseobacterium luteum</name>
    <dbReference type="NCBI Taxonomy" id="421531"/>
    <lineage>
        <taxon>Bacteria</taxon>
        <taxon>Pseudomonadati</taxon>
        <taxon>Bacteroidota</taxon>
        <taxon>Flavobacteriia</taxon>
        <taxon>Flavobacteriales</taxon>
        <taxon>Weeksellaceae</taxon>
        <taxon>Chryseobacterium group</taxon>
        <taxon>Chryseobacterium</taxon>
    </lineage>
</organism>
<dbReference type="STRING" id="421531.IX38_09500"/>
<feature type="domain" description="Yip1" evidence="6">
    <location>
        <begin position="18"/>
        <end position="185"/>
    </location>
</feature>
<keyword evidence="4 5" id="KW-0472">Membrane</keyword>
<dbReference type="GO" id="GO:0016020">
    <property type="term" value="C:membrane"/>
    <property type="evidence" value="ECO:0007669"/>
    <property type="project" value="UniProtKB-SubCell"/>
</dbReference>
<dbReference type="EMBL" id="JPRO01000006">
    <property type="protein sequence ID" value="KFF07641.1"/>
    <property type="molecule type" value="Genomic_DNA"/>
</dbReference>
<keyword evidence="2 5" id="KW-0812">Transmembrane</keyword>
<keyword evidence="8" id="KW-1185">Reference proteome</keyword>
<evidence type="ECO:0000256" key="4">
    <source>
        <dbReference type="ARBA" id="ARBA00023136"/>
    </source>
</evidence>
<reference evidence="7 8" key="1">
    <citation type="submission" date="2014-07" db="EMBL/GenBank/DDBJ databases">
        <title>Genome of Chryseobacterium luteum DSM 18605.</title>
        <authorList>
            <person name="Stropko S.J."/>
            <person name="Pipes S.E."/>
            <person name="Newman J.D."/>
        </authorList>
    </citation>
    <scope>NUCLEOTIDE SEQUENCE [LARGE SCALE GENOMIC DNA]</scope>
    <source>
        <strain evidence="7 8">DSM 18605</strain>
    </source>
</reference>
<feature type="transmembrane region" description="Helical" evidence="5">
    <location>
        <begin position="56"/>
        <end position="76"/>
    </location>
</feature>
<comment type="caution">
    <text evidence="7">The sequence shown here is derived from an EMBL/GenBank/DDBJ whole genome shotgun (WGS) entry which is preliminary data.</text>
</comment>
<dbReference type="Proteomes" id="UP000028703">
    <property type="component" value="Unassembled WGS sequence"/>
</dbReference>
<sequence length="193" mass="21857">MNWKTIFNPFERFDDKLLLVVGLLGTALAILTGYWTGNRFSSIYRISRLDKVSLEAVAIPTLISFASAIIILFILGRILNNKTRLIDIVNTVLISQLVVIIFQVMDKIPFIKATQTRMASQRAHPSEALPIWDLTIMIGTTSIILIILIYSITIYYNGFKTATNIKKWQHIALFAAVSLLTTMICQILISKYF</sequence>
<dbReference type="InterPro" id="IPR006977">
    <property type="entry name" value="Yip1_dom"/>
</dbReference>
<proteinExistence type="predicted"/>
<dbReference type="RefSeq" id="WP_034704012.1">
    <property type="nucleotide sequence ID" value="NZ_JPRO01000006.1"/>
</dbReference>
<protein>
    <recommendedName>
        <fullName evidence="6">Yip1 domain-containing protein</fullName>
    </recommendedName>
</protein>
<evidence type="ECO:0000256" key="5">
    <source>
        <dbReference type="SAM" id="Phobius"/>
    </source>
</evidence>
<feature type="transmembrane region" description="Helical" evidence="5">
    <location>
        <begin position="131"/>
        <end position="156"/>
    </location>
</feature>
<name>A0A085ZT77_9FLAO</name>
<dbReference type="OrthoDB" id="1263582at2"/>
<evidence type="ECO:0000313" key="8">
    <source>
        <dbReference type="Proteomes" id="UP000028703"/>
    </source>
</evidence>
<dbReference type="AlphaFoldDB" id="A0A085ZT77"/>
<evidence type="ECO:0000256" key="3">
    <source>
        <dbReference type="ARBA" id="ARBA00022989"/>
    </source>
</evidence>
<dbReference type="Pfam" id="PF04893">
    <property type="entry name" value="Yip1"/>
    <property type="match status" value="1"/>
</dbReference>
<accession>A0A085ZT77</accession>
<evidence type="ECO:0000259" key="6">
    <source>
        <dbReference type="Pfam" id="PF04893"/>
    </source>
</evidence>
<gene>
    <name evidence="7" type="ORF">IX38_09500</name>
</gene>
<feature type="transmembrane region" description="Helical" evidence="5">
    <location>
        <begin position="88"/>
        <end position="110"/>
    </location>
</feature>
<feature type="transmembrane region" description="Helical" evidence="5">
    <location>
        <begin position="17"/>
        <end position="35"/>
    </location>
</feature>
<keyword evidence="3 5" id="KW-1133">Transmembrane helix</keyword>
<comment type="subcellular location">
    <subcellularLocation>
        <location evidence="1">Membrane</location>
        <topology evidence="1">Multi-pass membrane protein</topology>
    </subcellularLocation>
</comment>
<dbReference type="eggNOG" id="ENOG5033048">
    <property type="taxonomic scope" value="Bacteria"/>
</dbReference>
<evidence type="ECO:0000256" key="1">
    <source>
        <dbReference type="ARBA" id="ARBA00004141"/>
    </source>
</evidence>
<evidence type="ECO:0000313" key="7">
    <source>
        <dbReference type="EMBL" id="KFF07641.1"/>
    </source>
</evidence>
<feature type="transmembrane region" description="Helical" evidence="5">
    <location>
        <begin position="168"/>
        <end position="189"/>
    </location>
</feature>
<evidence type="ECO:0000256" key="2">
    <source>
        <dbReference type="ARBA" id="ARBA00022692"/>
    </source>
</evidence>